<sequence length="73" mass="8062">MAILLRFSSAGRMGWSSKGSQSLDFRSQRTIIGRVLTMDSSQFVTGNNCTDNEQQRANPLVSSLVRTPTRVAQ</sequence>
<proteinExistence type="predicted"/>
<dbReference type="VEuPathDB" id="FungiDB:LEMA_P079670.1"/>
<evidence type="ECO:0000256" key="1">
    <source>
        <dbReference type="SAM" id="MobiDB-lite"/>
    </source>
</evidence>
<dbReference type="HOGENOM" id="CLU_2705269_0_0_1"/>
<evidence type="ECO:0000313" key="2">
    <source>
        <dbReference type="EMBL" id="CBX98728.1"/>
    </source>
</evidence>
<dbReference type="AlphaFoldDB" id="E5A530"/>
<reference evidence="3" key="1">
    <citation type="journal article" date="2011" name="Nat. Commun.">
        <title>Effector diversification within compartments of the Leptosphaeria maculans genome affected by Repeat-Induced Point mutations.</title>
        <authorList>
            <person name="Rouxel T."/>
            <person name="Grandaubert J."/>
            <person name="Hane J.K."/>
            <person name="Hoede C."/>
            <person name="van de Wouw A.P."/>
            <person name="Couloux A."/>
            <person name="Dominguez V."/>
            <person name="Anthouard V."/>
            <person name="Bally P."/>
            <person name="Bourras S."/>
            <person name="Cozijnsen A.J."/>
            <person name="Ciuffetti L.M."/>
            <person name="Degrave A."/>
            <person name="Dilmaghani A."/>
            <person name="Duret L."/>
            <person name="Fudal I."/>
            <person name="Goodwin S.B."/>
            <person name="Gout L."/>
            <person name="Glaser N."/>
            <person name="Linglin J."/>
            <person name="Kema G.H.J."/>
            <person name="Lapalu N."/>
            <person name="Lawrence C.B."/>
            <person name="May K."/>
            <person name="Meyer M."/>
            <person name="Ollivier B."/>
            <person name="Poulain J."/>
            <person name="Schoch C.L."/>
            <person name="Simon A."/>
            <person name="Spatafora J.W."/>
            <person name="Stachowiak A."/>
            <person name="Turgeon B.G."/>
            <person name="Tyler B.M."/>
            <person name="Vincent D."/>
            <person name="Weissenbach J."/>
            <person name="Amselem J."/>
            <person name="Quesneville H."/>
            <person name="Oliver R.P."/>
            <person name="Wincker P."/>
            <person name="Balesdent M.-H."/>
            <person name="Howlett B.J."/>
        </authorList>
    </citation>
    <scope>NUCLEOTIDE SEQUENCE [LARGE SCALE GENOMIC DNA]</scope>
    <source>
        <strain evidence="3">JN3 / isolate v23.1.3 / race Av1-4-5-6-7-8</strain>
    </source>
</reference>
<name>E5A530_LEPMJ</name>
<gene>
    <name evidence="2" type="ORF">LEMA_P079670.1</name>
</gene>
<feature type="region of interest" description="Disordered" evidence="1">
    <location>
        <begin position="47"/>
        <end position="73"/>
    </location>
</feature>
<keyword evidence="3" id="KW-1185">Reference proteome</keyword>
<accession>E5A530</accession>
<evidence type="ECO:0000313" key="3">
    <source>
        <dbReference type="Proteomes" id="UP000002668"/>
    </source>
</evidence>
<dbReference type="Proteomes" id="UP000002668">
    <property type="component" value="Genome"/>
</dbReference>
<organism evidence="3">
    <name type="scientific">Leptosphaeria maculans (strain JN3 / isolate v23.1.3 / race Av1-4-5-6-7-8)</name>
    <name type="common">Blackleg fungus</name>
    <name type="synonym">Phoma lingam</name>
    <dbReference type="NCBI Taxonomy" id="985895"/>
    <lineage>
        <taxon>Eukaryota</taxon>
        <taxon>Fungi</taxon>
        <taxon>Dikarya</taxon>
        <taxon>Ascomycota</taxon>
        <taxon>Pezizomycotina</taxon>
        <taxon>Dothideomycetes</taxon>
        <taxon>Pleosporomycetidae</taxon>
        <taxon>Pleosporales</taxon>
        <taxon>Pleosporineae</taxon>
        <taxon>Leptosphaeriaceae</taxon>
        <taxon>Plenodomus</taxon>
        <taxon>Plenodomus lingam/Leptosphaeria maculans species complex</taxon>
    </lineage>
</organism>
<dbReference type="InParanoid" id="E5A530"/>
<protein>
    <submittedName>
        <fullName evidence="2">Predicted protein</fullName>
    </submittedName>
</protein>
<dbReference type="EMBL" id="FP929134">
    <property type="protein sequence ID" value="CBX98728.1"/>
    <property type="molecule type" value="Genomic_DNA"/>
</dbReference>